<dbReference type="AlphaFoldDB" id="A0A4W5Q4H9"/>
<dbReference type="Proteomes" id="UP000314982">
    <property type="component" value="Unassembled WGS sequence"/>
</dbReference>
<organism evidence="3 4">
    <name type="scientific">Hucho hucho</name>
    <name type="common">huchen</name>
    <dbReference type="NCBI Taxonomy" id="62062"/>
    <lineage>
        <taxon>Eukaryota</taxon>
        <taxon>Metazoa</taxon>
        <taxon>Chordata</taxon>
        <taxon>Craniata</taxon>
        <taxon>Vertebrata</taxon>
        <taxon>Euteleostomi</taxon>
        <taxon>Actinopterygii</taxon>
        <taxon>Neopterygii</taxon>
        <taxon>Teleostei</taxon>
        <taxon>Protacanthopterygii</taxon>
        <taxon>Salmoniformes</taxon>
        <taxon>Salmonidae</taxon>
        <taxon>Salmoninae</taxon>
        <taxon>Hucho</taxon>
    </lineage>
</organism>
<dbReference type="InterPro" id="IPR007052">
    <property type="entry name" value="CS_dom"/>
</dbReference>
<dbReference type="Pfam" id="PF04969">
    <property type="entry name" value="CS"/>
    <property type="match status" value="1"/>
</dbReference>
<name>A0A4W5Q4H9_9TELE</name>
<dbReference type="InterPro" id="IPR008978">
    <property type="entry name" value="HSP20-like_chaperone"/>
</dbReference>
<dbReference type="GeneTree" id="ENSGT00990000214001"/>
<dbReference type="SUPFAM" id="SSF49764">
    <property type="entry name" value="HSP20-like chaperones"/>
    <property type="match status" value="1"/>
</dbReference>
<dbReference type="Ensembl" id="ENSHHUT00000071612.1">
    <property type="protein sequence ID" value="ENSHHUP00000069293.1"/>
    <property type="gene ID" value="ENSHHUG00000040825.1"/>
</dbReference>
<dbReference type="STRING" id="62062.ENSHHUP00000069293"/>
<evidence type="ECO:0000313" key="3">
    <source>
        <dbReference type="Ensembl" id="ENSHHUP00000069293.1"/>
    </source>
</evidence>
<reference evidence="3" key="2">
    <citation type="submission" date="2025-08" db="UniProtKB">
        <authorList>
            <consortium name="Ensembl"/>
        </authorList>
    </citation>
    <scope>IDENTIFICATION</scope>
</reference>
<feature type="transmembrane region" description="Helical" evidence="1">
    <location>
        <begin position="33"/>
        <end position="62"/>
    </location>
</feature>
<protein>
    <recommendedName>
        <fullName evidence="2">CS domain-containing protein</fullName>
    </recommendedName>
</protein>
<keyword evidence="1" id="KW-1133">Transmembrane helix</keyword>
<reference evidence="4" key="1">
    <citation type="submission" date="2018-06" db="EMBL/GenBank/DDBJ databases">
        <title>Genome assembly of Danube salmon.</title>
        <authorList>
            <person name="Macqueen D.J."/>
            <person name="Gundappa M.K."/>
        </authorList>
    </citation>
    <scope>NUCLEOTIDE SEQUENCE [LARGE SCALE GENOMIC DNA]</scope>
</reference>
<evidence type="ECO:0000259" key="2">
    <source>
        <dbReference type="Pfam" id="PF04969"/>
    </source>
</evidence>
<evidence type="ECO:0000313" key="4">
    <source>
        <dbReference type="Proteomes" id="UP000314982"/>
    </source>
</evidence>
<sequence length="100" mass="11529">NICIWKFCMFVFEAGWDQSKIKVYITLNGVRNIIGLCFCPVTMINVSIPFISSSTLYFALLVKYFDGKNHQMTINNFLHPIDVQDSSKKVLNTYLFHLGI</sequence>
<proteinExistence type="predicted"/>
<keyword evidence="4" id="KW-1185">Reference proteome</keyword>
<feature type="domain" description="CS" evidence="2">
    <location>
        <begin position="54"/>
        <end position="93"/>
    </location>
</feature>
<keyword evidence="1" id="KW-0472">Membrane</keyword>
<accession>A0A4W5Q4H9</accession>
<keyword evidence="1" id="KW-0812">Transmembrane</keyword>
<dbReference type="Gene3D" id="2.60.40.790">
    <property type="match status" value="1"/>
</dbReference>
<reference evidence="3" key="3">
    <citation type="submission" date="2025-09" db="UniProtKB">
        <authorList>
            <consortium name="Ensembl"/>
        </authorList>
    </citation>
    <scope>IDENTIFICATION</scope>
</reference>
<evidence type="ECO:0000256" key="1">
    <source>
        <dbReference type="SAM" id="Phobius"/>
    </source>
</evidence>